<evidence type="ECO:0000256" key="4">
    <source>
        <dbReference type="ARBA" id="ARBA00022989"/>
    </source>
</evidence>
<organism evidence="9 10">
    <name type="scientific">Rhodocollybia butyracea</name>
    <dbReference type="NCBI Taxonomy" id="206335"/>
    <lineage>
        <taxon>Eukaryota</taxon>
        <taxon>Fungi</taxon>
        <taxon>Dikarya</taxon>
        <taxon>Basidiomycota</taxon>
        <taxon>Agaricomycotina</taxon>
        <taxon>Agaricomycetes</taxon>
        <taxon>Agaricomycetidae</taxon>
        <taxon>Agaricales</taxon>
        <taxon>Marasmiineae</taxon>
        <taxon>Omphalotaceae</taxon>
        <taxon>Rhodocollybia</taxon>
    </lineage>
</organism>
<evidence type="ECO:0000256" key="7">
    <source>
        <dbReference type="SAM" id="Phobius"/>
    </source>
</evidence>
<dbReference type="GO" id="GO:0005886">
    <property type="term" value="C:plasma membrane"/>
    <property type="evidence" value="ECO:0007669"/>
    <property type="project" value="TreeGrafter"/>
</dbReference>
<dbReference type="OrthoDB" id="3437016at2759"/>
<sequence length="553" mass="59377">MASPSHLESSPLLGDSRPKSRKNKDVGPLEVSTTTRYSILLGVWTATFLSSANMTLVPTMLPSISSEFQKSHQASWLGTAYLLATCTFTPLYGRLSDVMGRKAAAQTAVLFGGLGTIACGLSTNMEMLIAARFLAGIGGGGISTMAAIVVSDMYSLRSRGLAQGIASVFSGLGFGVGGPLGGLVTDWLGWRWAFLVQTPLFVLSILLITFKLEYVTPGSGKSAVEVLKRIDYLGSITLLISVGSTLIFLSTGYNEGLPWSDVTVIVPLVLSLVFFVLFVLIEIFVAREPVLAPFLLKEKVPVLVGISNFLVSSCNFAMSYYFPMWFQTVMSTSAAIAGLHSLPSSIAMPIGSVFTGWMMHRTGKYKVINLTFGILPFIAGVLIAQIREDSGPIQSWFSITPIGFGNAVVMQTTLVALLAHIQESHMAVATGFARLFGSLGQVAGVAVSSALFQTVLERELRMRIHGPDAEGTIKRIRQNAQIIDSLPGDQQRMARSSYDVGLKAVFWFAAFSTLLAYIVRLPIPEKDLGDEPKARGVTGSTTTNPSEGSISRR</sequence>
<dbReference type="Gene3D" id="1.20.1250.20">
    <property type="entry name" value="MFS general substrate transporter like domains"/>
    <property type="match status" value="1"/>
</dbReference>
<dbReference type="PRINTS" id="PR01036">
    <property type="entry name" value="TCRTETB"/>
</dbReference>
<feature type="transmembrane region" description="Helical" evidence="7">
    <location>
        <begin position="39"/>
        <end position="61"/>
    </location>
</feature>
<dbReference type="GO" id="GO:0015174">
    <property type="term" value="F:basic amino acid transmembrane transporter activity"/>
    <property type="evidence" value="ECO:0007669"/>
    <property type="project" value="TreeGrafter"/>
</dbReference>
<evidence type="ECO:0000256" key="2">
    <source>
        <dbReference type="ARBA" id="ARBA00022448"/>
    </source>
</evidence>
<evidence type="ECO:0000259" key="8">
    <source>
        <dbReference type="PROSITE" id="PS50850"/>
    </source>
</evidence>
<dbReference type="Proteomes" id="UP000772434">
    <property type="component" value="Unassembled WGS sequence"/>
</dbReference>
<evidence type="ECO:0000256" key="1">
    <source>
        <dbReference type="ARBA" id="ARBA00004127"/>
    </source>
</evidence>
<gene>
    <name evidence="9" type="ORF">BDP27DRAFT_1300956</name>
</gene>
<keyword evidence="5 7" id="KW-0472">Membrane</keyword>
<name>A0A9P5U0T8_9AGAR</name>
<comment type="caution">
    <text evidence="9">The sequence shown here is derived from an EMBL/GenBank/DDBJ whole genome shotgun (WGS) entry which is preliminary data.</text>
</comment>
<keyword evidence="10" id="KW-1185">Reference proteome</keyword>
<dbReference type="InterPro" id="IPR020846">
    <property type="entry name" value="MFS_dom"/>
</dbReference>
<feature type="transmembrane region" description="Helical" evidence="7">
    <location>
        <begin position="190"/>
        <end position="210"/>
    </location>
</feature>
<comment type="subcellular location">
    <subcellularLocation>
        <location evidence="1">Endomembrane system</location>
        <topology evidence="1">Multi-pass membrane protein</topology>
    </subcellularLocation>
</comment>
<evidence type="ECO:0000313" key="9">
    <source>
        <dbReference type="EMBL" id="KAF9061669.1"/>
    </source>
</evidence>
<feature type="transmembrane region" description="Helical" evidence="7">
    <location>
        <begin position="104"/>
        <end position="123"/>
    </location>
</feature>
<feature type="transmembrane region" description="Helical" evidence="7">
    <location>
        <begin position="129"/>
        <end position="149"/>
    </location>
</feature>
<dbReference type="GO" id="GO:0012505">
    <property type="term" value="C:endomembrane system"/>
    <property type="evidence" value="ECO:0007669"/>
    <property type="project" value="UniProtKB-SubCell"/>
</dbReference>
<feature type="region of interest" description="Disordered" evidence="6">
    <location>
        <begin position="528"/>
        <end position="553"/>
    </location>
</feature>
<evidence type="ECO:0000313" key="10">
    <source>
        <dbReference type="Proteomes" id="UP000772434"/>
    </source>
</evidence>
<feature type="domain" description="Major facilitator superfamily (MFS) profile" evidence="8">
    <location>
        <begin position="39"/>
        <end position="527"/>
    </location>
</feature>
<dbReference type="InterPro" id="IPR011701">
    <property type="entry name" value="MFS"/>
</dbReference>
<dbReference type="Pfam" id="PF07690">
    <property type="entry name" value="MFS_1"/>
    <property type="match status" value="1"/>
</dbReference>
<dbReference type="SUPFAM" id="SSF103473">
    <property type="entry name" value="MFS general substrate transporter"/>
    <property type="match status" value="1"/>
</dbReference>
<feature type="transmembrane region" description="Helical" evidence="7">
    <location>
        <begin position="230"/>
        <end position="250"/>
    </location>
</feature>
<keyword evidence="3 7" id="KW-0812">Transmembrane</keyword>
<feature type="transmembrane region" description="Helical" evidence="7">
    <location>
        <begin position="302"/>
        <end position="322"/>
    </location>
</feature>
<dbReference type="EMBL" id="JADNRY010000194">
    <property type="protein sequence ID" value="KAF9061669.1"/>
    <property type="molecule type" value="Genomic_DNA"/>
</dbReference>
<feature type="transmembrane region" description="Helical" evidence="7">
    <location>
        <begin position="161"/>
        <end position="184"/>
    </location>
</feature>
<keyword evidence="4 7" id="KW-1133">Transmembrane helix</keyword>
<evidence type="ECO:0000256" key="6">
    <source>
        <dbReference type="SAM" id="MobiDB-lite"/>
    </source>
</evidence>
<feature type="transmembrane region" description="Helical" evidence="7">
    <location>
        <begin position="398"/>
        <end position="419"/>
    </location>
</feature>
<feature type="transmembrane region" description="Helical" evidence="7">
    <location>
        <begin position="367"/>
        <end position="386"/>
    </location>
</feature>
<dbReference type="PANTHER" id="PTHR23501:SF191">
    <property type="entry name" value="VACUOLAR BASIC AMINO ACID TRANSPORTER 4"/>
    <property type="match status" value="1"/>
</dbReference>
<feature type="transmembrane region" description="Helical" evidence="7">
    <location>
        <begin position="73"/>
        <end position="92"/>
    </location>
</feature>
<evidence type="ECO:0000256" key="3">
    <source>
        <dbReference type="ARBA" id="ARBA00022692"/>
    </source>
</evidence>
<proteinExistence type="predicted"/>
<feature type="transmembrane region" description="Helical" evidence="7">
    <location>
        <begin position="504"/>
        <end position="523"/>
    </location>
</feature>
<dbReference type="Gene3D" id="1.20.1720.10">
    <property type="entry name" value="Multidrug resistance protein D"/>
    <property type="match status" value="1"/>
</dbReference>
<accession>A0A9P5U0T8</accession>
<reference evidence="9" key="1">
    <citation type="submission" date="2020-11" db="EMBL/GenBank/DDBJ databases">
        <authorList>
            <consortium name="DOE Joint Genome Institute"/>
            <person name="Ahrendt S."/>
            <person name="Riley R."/>
            <person name="Andreopoulos W."/>
            <person name="Labutti K."/>
            <person name="Pangilinan J."/>
            <person name="Ruiz-Duenas F.J."/>
            <person name="Barrasa J.M."/>
            <person name="Sanchez-Garcia M."/>
            <person name="Camarero S."/>
            <person name="Miyauchi S."/>
            <person name="Serrano A."/>
            <person name="Linde D."/>
            <person name="Babiker R."/>
            <person name="Drula E."/>
            <person name="Ayuso-Fernandez I."/>
            <person name="Pacheco R."/>
            <person name="Padilla G."/>
            <person name="Ferreira P."/>
            <person name="Barriuso J."/>
            <person name="Kellner H."/>
            <person name="Castanera R."/>
            <person name="Alfaro M."/>
            <person name="Ramirez L."/>
            <person name="Pisabarro A.G."/>
            <person name="Kuo A."/>
            <person name="Tritt A."/>
            <person name="Lipzen A."/>
            <person name="He G."/>
            <person name="Yan M."/>
            <person name="Ng V."/>
            <person name="Cullen D."/>
            <person name="Martin F."/>
            <person name="Rosso M.-N."/>
            <person name="Henrissat B."/>
            <person name="Hibbett D."/>
            <person name="Martinez A.T."/>
            <person name="Grigoriev I.V."/>
        </authorList>
    </citation>
    <scope>NUCLEOTIDE SEQUENCE</scope>
    <source>
        <strain evidence="9">AH 40177</strain>
    </source>
</reference>
<dbReference type="PROSITE" id="PS50850">
    <property type="entry name" value="MFS"/>
    <property type="match status" value="1"/>
</dbReference>
<dbReference type="PANTHER" id="PTHR23501">
    <property type="entry name" value="MAJOR FACILITATOR SUPERFAMILY"/>
    <property type="match status" value="1"/>
</dbReference>
<feature type="region of interest" description="Disordered" evidence="6">
    <location>
        <begin position="1"/>
        <end position="27"/>
    </location>
</feature>
<feature type="compositionally biased region" description="Polar residues" evidence="6">
    <location>
        <begin position="538"/>
        <end position="553"/>
    </location>
</feature>
<evidence type="ECO:0000256" key="5">
    <source>
        <dbReference type="ARBA" id="ARBA00023136"/>
    </source>
</evidence>
<dbReference type="InterPro" id="IPR036259">
    <property type="entry name" value="MFS_trans_sf"/>
</dbReference>
<dbReference type="AlphaFoldDB" id="A0A9P5U0T8"/>
<keyword evidence="2" id="KW-0813">Transport</keyword>
<feature type="transmembrane region" description="Helical" evidence="7">
    <location>
        <begin position="262"/>
        <end position="281"/>
    </location>
</feature>
<protein>
    <submittedName>
        <fullName evidence="9">Major facilitator superfamily domain-containing protein</fullName>
    </submittedName>
</protein>
<dbReference type="GO" id="GO:0000329">
    <property type="term" value="C:fungal-type vacuole membrane"/>
    <property type="evidence" value="ECO:0007669"/>
    <property type="project" value="TreeGrafter"/>
</dbReference>